<feature type="transmembrane region" description="Helical" evidence="1">
    <location>
        <begin position="166"/>
        <end position="189"/>
    </location>
</feature>
<keyword evidence="1" id="KW-0812">Transmembrane</keyword>
<feature type="transmembrane region" description="Helical" evidence="1">
    <location>
        <begin position="228"/>
        <end position="248"/>
    </location>
</feature>
<feature type="transmembrane region" description="Helical" evidence="1">
    <location>
        <begin position="127"/>
        <end position="146"/>
    </location>
</feature>
<evidence type="ECO:0000313" key="2">
    <source>
        <dbReference type="EMBL" id="KJA18348.1"/>
    </source>
</evidence>
<dbReference type="OrthoDB" id="3038990at2759"/>
<keyword evidence="1" id="KW-0472">Membrane</keyword>
<gene>
    <name evidence="2" type="ORF">HYPSUDRAFT_191052</name>
</gene>
<evidence type="ECO:0000313" key="3">
    <source>
        <dbReference type="Proteomes" id="UP000054270"/>
    </source>
</evidence>
<keyword evidence="3" id="KW-1185">Reference proteome</keyword>
<proteinExistence type="predicted"/>
<feature type="transmembrane region" description="Helical" evidence="1">
    <location>
        <begin position="254"/>
        <end position="272"/>
    </location>
</feature>
<evidence type="ECO:0008006" key="4">
    <source>
        <dbReference type="Google" id="ProtNLM"/>
    </source>
</evidence>
<keyword evidence="1" id="KW-1133">Transmembrane helix</keyword>
<reference evidence="3" key="1">
    <citation type="submission" date="2014-04" db="EMBL/GenBank/DDBJ databases">
        <title>Evolutionary Origins and Diversification of the Mycorrhizal Mutualists.</title>
        <authorList>
            <consortium name="DOE Joint Genome Institute"/>
            <consortium name="Mycorrhizal Genomics Consortium"/>
            <person name="Kohler A."/>
            <person name="Kuo A."/>
            <person name="Nagy L.G."/>
            <person name="Floudas D."/>
            <person name="Copeland A."/>
            <person name="Barry K.W."/>
            <person name="Cichocki N."/>
            <person name="Veneault-Fourrey C."/>
            <person name="LaButti K."/>
            <person name="Lindquist E.A."/>
            <person name="Lipzen A."/>
            <person name="Lundell T."/>
            <person name="Morin E."/>
            <person name="Murat C."/>
            <person name="Riley R."/>
            <person name="Ohm R."/>
            <person name="Sun H."/>
            <person name="Tunlid A."/>
            <person name="Henrissat B."/>
            <person name="Grigoriev I.V."/>
            <person name="Hibbett D.S."/>
            <person name="Martin F."/>
        </authorList>
    </citation>
    <scope>NUCLEOTIDE SEQUENCE [LARGE SCALE GENOMIC DNA]</scope>
    <source>
        <strain evidence="3">FD-334 SS-4</strain>
    </source>
</reference>
<accession>A0A0D2M580</accession>
<name>A0A0D2M580_HYPSF</name>
<organism evidence="2 3">
    <name type="scientific">Hypholoma sublateritium (strain FD-334 SS-4)</name>
    <dbReference type="NCBI Taxonomy" id="945553"/>
    <lineage>
        <taxon>Eukaryota</taxon>
        <taxon>Fungi</taxon>
        <taxon>Dikarya</taxon>
        <taxon>Basidiomycota</taxon>
        <taxon>Agaricomycotina</taxon>
        <taxon>Agaricomycetes</taxon>
        <taxon>Agaricomycetidae</taxon>
        <taxon>Agaricales</taxon>
        <taxon>Agaricineae</taxon>
        <taxon>Strophariaceae</taxon>
        <taxon>Hypholoma</taxon>
    </lineage>
</organism>
<protein>
    <recommendedName>
        <fullName evidence="4">G-protein coupled receptors family 1 profile domain-containing protein</fullName>
    </recommendedName>
</protein>
<dbReference type="AlphaFoldDB" id="A0A0D2M580"/>
<dbReference type="STRING" id="945553.A0A0D2M580"/>
<dbReference type="Proteomes" id="UP000054270">
    <property type="component" value="Unassembled WGS sequence"/>
</dbReference>
<feature type="transmembrane region" description="Helical" evidence="1">
    <location>
        <begin position="64"/>
        <end position="89"/>
    </location>
</feature>
<evidence type="ECO:0000256" key="1">
    <source>
        <dbReference type="SAM" id="Phobius"/>
    </source>
</evidence>
<dbReference type="EMBL" id="KN817590">
    <property type="protein sequence ID" value="KJA18348.1"/>
    <property type="molecule type" value="Genomic_DNA"/>
</dbReference>
<sequence>MSCPNLTDFPPHQLIPAFVILEEANDTVTANYAAVGSLAFLVRDILDNIVSDYHFFKSGLNVPLLAYFTSRIAAVGYLLGSVIFTSVPIGHCTLLHKIVTSCSSVAFACTALLFFLRLRAIYNRNRVVVAIFFFFWLILLAAVIPFNTTGAEVGSTKYCSFTSGGFTPSFTVNLTPLLYDTLVFFAISWRLCRLSCAKPSGPRESLKLLIFGKYLPAFTKSLYLDGQVYYLTTLITGISIFLSIIPAIPITLKLLLWSPYVVLVNIMACRVYRRTRMGTIRESEISTAAIGRAAIPVIHPIMFNHNYSTTSLSDVHVTTRHTTTPHINSHHDAMGTVVERRSLV</sequence>
<feature type="transmembrane region" description="Helical" evidence="1">
    <location>
        <begin position="95"/>
        <end position="115"/>
    </location>
</feature>